<sequence length="204" mass="20776">MQKGILEISMGVLTRPTSTIRSICQERPIGWAIVVYLVLNLVAALASIGLGDLGDLEFPEGGGLSPAFLAGISILLIIGFPIIGLLTLAVLTAIWHAVASLLGGKGSYGGLFSGFAFANLPAIFVAPLAVIGLLPGIIGALLFGLGSIGLGLWSLALSIVAVRENYAVSTGRAILIYLLPTAILLVLLGLLVAVVALPIGSGLL</sequence>
<comment type="subcellular location">
    <subcellularLocation>
        <location evidence="1">Membrane</location>
        <topology evidence="1">Multi-pass membrane protein</topology>
    </subcellularLocation>
</comment>
<keyword evidence="4 5" id="KW-0472">Membrane</keyword>
<evidence type="ECO:0000256" key="4">
    <source>
        <dbReference type="ARBA" id="ARBA00023136"/>
    </source>
</evidence>
<protein>
    <recommendedName>
        <fullName evidence="6">Yip1 domain-containing protein</fullName>
    </recommendedName>
</protein>
<dbReference type="Pfam" id="PF04893">
    <property type="entry name" value="Yip1"/>
    <property type="match status" value="1"/>
</dbReference>
<evidence type="ECO:0000313" key="7">
    <source>
        <dbReference type="EMBL" id="GFP20903.1"/>
    </source>
</evidence>
<dbReference type="InterPro" id="IPR006977">
    <property type="entry name" value="Yip1_dom"/>
</dbReference>
<reference evidence="7 8" key="1">
    <citation type="journal article" date="2020" name="Front. Microbiol.">
        <title>Single-cell genomics of novel Actinobacteria with the Wood-Ljungdahl pathway discovered in a serpentinizing system.</title>
        <authorList>
            <person name="Merino N."/>
            <person name="Kawai M."/>
            <person name="Boyd E.S."/>
            <person name="Colman D.R."/>
            <person name="McGlynn S.E."/>
            <person name="Nealson K.H."/>
            <person name="Kurokawa K."/>
            <person name="Hongoh Y."/>
        </authorList>
    </citation>
    <scope>NUCLEOTIDE SEQUENCE [LARGE SCALE GENOMIC DNA]</scope>
    <source>
        <strain evidence="7 8">S06</strain>
    </source>
</reference>
<keyword evidence="3 5" id="KW-1133">Transmembrane helix</keyword>
<feature type="transmembrane region" description="Helical" evidence="5">
    <location>
        <begin position="68"/>
        <end position="98"/>
    </location>
</feature>
<dbReference type="EMBL" id="BLRV01000007">
    <property type="protein sequence ID" value="GFP20903.1"/>
    <property type="molecule type" value="Genomic_DNA"/>
</dbReference>
<comment type="caution">
    <text evidence="7">The sequence shown here is derived from an EMBL/GenBank/DDBJ whole genome shotgun (WGS) entry which is preliminary data.</text>
</comment>
<dbReference type="GO" id="GO:0016020">
    <property type="term" value="C:membrane"/>
    <property type="evidence" value="ECO:0007669"/>
    <property type="project" value="UniProtKB-SubCell"/>
</dbReference>
<evidence type="ECO:0000256" key="3">
    <source>
        <dbReference type="ARBA" id="ARBA00022989"/>
    </source>
</evidence>
<evidence type="ECO:0000256" key="1">
    <source>
        <dbReference type="ARBA" id="ARBA00004141"/>
    </source>
</evidence>
<name>A0A6V8NLC4_9ACTN</name>
<accession>A0A6V8NLC4</accession>
<feature type="transmembrane region" description="Helical" evidence="5">
    <location>
        <begin position="137"/>
        <end position="162"/>
    </location>
</feature>
<dbReference type="Proteomes" id="UP000580051">
    <property type="component" value="Unassembled WGS sequence"/>
</dbReference>
<feature type="transmembrane region" description="Helical" evidence="5">
    <location>
        <begin position="29"/>
        <end position="48"/>
    </location>
</feature>
<feature type="transmembrane region" description="Helical" evidence="5">
    <location>
        <begin position="110"/>
        <end position="131"/>
    </location>
</feature>
<organism evidence="7 8">
    <name type="scientific">Candidatus Hakubella thermalkaliphila</name>
    <dbReference type="NCBI Taxonomy" id="2754717"/>
    <lineage>
        <taxon>Bacteria</taxon>
        <taxon>Bacillati</taxon>
        <taxon>Actinomycetota</taxon>
        <taxon>Actinomycetota incertae sedis</taxon>
        <taxon>Candidatus Hakubellales</taxon>
        <taxon>Candidatus Hakubellaceae</taxon>
        <taxon>Candidatus Hakubella</taxon>
    </lineage>
</organism>
<keyword evidence="2 5" id="KW-0812">Transmembrane</keyword>
<evidence type="ECO:0000313" key="8">
    <source>
        <dbReference type="Proteomes" id="UP000580051"/>
    </source>
</evidence>
<evidence type="ECO:0000256" key="2">
    <source>
        <dbReference type="ARBA" id="ARBA00022692"/>
    </source>
</evidence>
<dbReference type="AlphaFoldDB" id="A0A6V8NLC4"/>
<dbReference type="RefSeq" id="WP_176226048.1">
    <property type="nucleotide sequence ID" value="NZ_BLRV01000007.1"/>
</dbReference>
<evidence type="ECO:0000256" key="5">
    <source>
        <dbReference type="SAM" id="Phobius"/>
    </source>
</evidence>
<evidence type="ECO:0000259" key="6">
    <source>
        <dbReference type="Pfam" id="PF04893"/>
    </source>
</evidence>
<gene>
    <name evidence="7" type="ORF">HKBW3S06_00130</name>
</gene>
<feature type="transmembrane region" description="Helical" evidence="5">
    <location>
        <begin position="174"/>
        <end position="199"/>
    </location>
</feature>
<proteinExistence type="predicted"/>
<feature type="domain" description="Yip1" evidence="6">
    <location>
        <begin position="10"/>
        <end position="190"/>
    </location>
</feature>